<evidence type="ECO:0008006" key="2">
    <source>
        <dbReference type="Google" id="ProtNLM"/>
    </source>
</evidence>
<reference evidence="1" key="1">
    <citation type="submission" date="2018-06" db="EMBL/GenBank/DDBJ databases">
        <authorList>
            <person name="Zhirakovskaya E."/>
        </authorList>
    </citation>
    <scope>NUCLEOTIDE SEQUENCE</scope>
</reference>
<evidence type="ECO:0000313" key="1">
    <source>
        <dbReference type="EMBL" id="VAX02464.1"/>
    </source>
</evidence>
<proteinExistence type="predicted"/>
<sequence length="125" mass="13482">MFDTNGIHAGRMVALVLAGILIPGMALAAPLDDPTRPPVAQQPAKAHKAAHKPIRWTLNSTLVSAQRRTAVINERVVGVGEKINGARVVEILPMVVRLHYNGRDITLVLLKKNIKRPSRSGSGKS</sequence>
<name>A0A3B1ARK4_9ZZZZ</name>
<protein>
    <recommendedName>
        <fullName evidence="2">MSHA biogenesis protein MshK</fullName>
    </recommendedName>
</protein>
<dbReference type="AlphaFoldDB" id="A0A3B1ARK4"/>
<dbReference type="EMBL" id="UOFU01000274">
    <property type="protein sequence ID" value="VAX02464.1"/>
    <property type="molecule type" value="Genomic_DNA"/>
</dbReference>
<accession>A0A3B1ARK4</accession>
<organism evidence="1">
    <name type="scientific">hydrothermal vent metagenome</name>
    <dbReference type="NCBI Taxonomy" id="652676"/>
    <lineage>
        <taxon>unclassified sequences</taxon>
        <taxon>metagenomes</taxon>
        <taxon>ecological metagenomes</taxon>
    </lineage>
</organism>
<gene>
    <name evidence="1" type="ORF">MNBD_GAMMA20-1549</name>
</gene>